<organism evidence="2 3">
    <name type="scientific">Knipowitschia caucasica</name>
    <name type="common">Caucasian dwarf goby</name>
    <name type="synonym">Pomatoschistus caucasicus</name>
    <dbReference type="NCBI Taxonomy" id="637954"/>
    <lineage>
        <taxon>Eukaryota</taxon>
        <taxon>Metazoa</taxon>
        <taxon>Chordata</taxon>
        <taxon>Craniata</taxon>
        <taxon>Vertebrata</taxon>
        <taxon>Euteleostomi</taxon>
        <taxon>Actinopterygii</taxon>
        <taxon>Neopterygii</taxon>
        <taxon>Teleostei</taxon>
        <taxon>Neoteleostei</taxon>
        <taxon>Acanthomorphata</taxon>
        <taxon>Gobiaria</taxon>
        <taxon>Gobiiformes</taxon>
        <taxon>Gobioidei</taxon>
        <taxon>Gobiidae</taxon>
        <taxon>Gobiinae</taxon>
        <taxon>Knipowitschia</taxon>
    </lineage>
</organism>
<dbReference type="AlphaFoldDB" id="A0AAV2M099"/>
<feature type="transmembrane region" description="Helical" evidence="1">
    <location>
        <begin position="7"/>
        <end position="26"/>
    </location>
</feature>
<sequence>MLFLGGVVFLFCCGVGLFVLVFWGFGFGCFGVGFYCGVLVWCLGVFVGLCFFVGFGFGFVGGCFVEGVGVGVGGCFCFFWGVVECDGVVGGIWFGFLLWLGGGWFCVLWGGGCLVGGGGYWMFFGE</sequence>
<feature type="transmembrane region" description="Helical" evidence="1">
    <location>
        <begin position="32"/>
        <end position="52"/>
    </location>
</feature>
<feature type="transmembrane region" description="Helical" evidence="1">
    <location>
        <begin position="59"/>
        <end position="81"/>
    </location>
</feature>
<evidence type="ECO:0000256" key="1">
    <source>
        <dbReference type="SAM" id="Phobius"/>
    </source>
</evidence>
<protein>
    <recommendedName>
        <fullName evidence="4">NADH dehydrogenase subunit 6</fullName>
    </recommendedName>
</protein>
<keyword evidence="1" id="KW-0812">Transmembrane</keyword>
<evidence type="ECO:0000313" key="3">
    <source>
        <dbReference type="Proteomes" id="UP001497482"/>
    </source>
</evidence>
<evidence type="ECO:0000313" key="2">
    <source>
        <dbReference type="EMBL" id="CAL1606739.1"/>
    </source>
</evidence>
<gene>
    <name evidence="2" type="ORF">KC01_LOCUS33859</name>
</gene>
<reference evidence="2 3" key="1">
    <citation type="submission" date="2024-04" db="EMBL/GenBank/DDBJ databases">
        <authorList>
            <person name="Waldvogel A.-M."/>
            <person name="Schoenle A."/>
        </authorList>
    </citation>
    <scope>NUCLEOTIDE SEQUENCE [LARGE SCALE GENOMIC DNA]</scope>
</reference>
<keyword evidence="3" id="KW-1185">Reference proteome</keyword>
<accession>A0AAV2M099</accession>
<proteinExistence type="predicted"/>
<dbReference type="Proteomes" id="UP001497482">
    <property type="component" value="Chromosome 5"/>
</dbReference>
<name>A0AAV2M099_KNICA</name>
<feature type="transmembrane region" description="Helical" evidence="1">
    <location>
        <begin position="93"/>
        <end position="123"/>
    </location>
</feature>
<evidence type="ECO:0008006" key="4">
    <source>
        <dbReference type="Google" id="ProtNLM"/>
    </source>
</evidence>
<keyword evidence="1" id="KW-0472">Membrane</keyword>
<dbReference type="EMBL" id="OZ035827">
    <property type="protein sequence ID" value="CAL1606739.1"/>
    <property type="molecule type" value="Genomic_DNA"/>
</dbReference>
<keyword evidence="1" id="KW-1133">Transmembrane helix</keyword>